<name>A0A804N7G2_MAIZE</name>
<evidence type="ECO:0000313" key="8">
    <source>
        <dbReference type="Proteomes" id="UP000007305"/>
    </source>
</evidence>
<evidence type="ECO:0000256" key="5">
    <source>
        <dbReference type="SAM" id="MobiDB-lite"/>
    </source>
</evidence>
<evidence type="ECO:0000256" key="4">
    <source>
        <dbReference type="ARBA" id="ARBA00023201"/>
    </source>
</evidence>
<evidence type="ECO:0000256" key="6">
    <source>
        <dbReference type="SAM" id="Phobius"/>
    </source>
</evidence>
<reference evidence="7" key="3">
    <citation type="submission" date="2021-05" db="UniProtKB">
        <authorList>
            <consortium name="EnsemblPlants"/>
        </authorList>
    </citation>
    <scope>IDENTIFICATION</scope>
    <source>
        <strain evidence="7">cv. B73</strain>
    </source>
</reference>
<dbReference type="PANTHER" id="PTHR12266:SF32">
    <property type="entry name" value="SODIUM_CALCIUM EXCHANGER MEMBRANE REGION DOMAIN-CONTAINING PROTEIN"/>
    <property type="match status" value="1"/>
</dbReference>
<keyword evidence="4" id="KW-0739">Sodium transport</keyword>
<keyword evidence="2" id="KW-0050">Antiport</keyword>
<keyword evidence="1" id="KW-0813">Transport</keyword>
<feature type="compositionally biased region" description="Basic and acidic residues" evidence="5">
    <location>
        <begin position="1"/>
        <end position="10"/>
    </location>
</feature>
<protein>
    <submittedName>
        <fullName evidence="7">Uncharacterized protein</fullName>
    </submittedName>
</protein>
<dbReference type="InterPro" id="IPR051359">
    <property type="entry name" value="CaCA_antiporter"/>
</dbReference>
<evidence type="ECO:0000313" key="7">
    <source>
        <dbReference type="EnsemblPlants" id="Zm00001eb140750_P001"/>
    </source>
</evidence>
<proteinExistence type="predicted"/>
<dbReference type="AlphaFoldDB" id="A0A804N7G2"/>
<keyword evidence="6" id="KW-0812">Transmembrane</keyword>
<keyword evidence="8" id="KW-1185">Reference proteome</keyword>
<feature type="region of interest" description="Disordered" evidence="5">
    <location>
        <begin position="1"/>
        <end position="25"/>
    </location>
</feature>
<evidence type="ECO:0000256" key="3">
    <source>
        <dbReference type="ARBA" id="ARBA00023053"/>
    </source>
</evidence>
<accession>A0A804N7G2</accession>
<dbReference type="GO" id="GO:0015297">
    <property type="term" value="F:antiporter activity"/>
    <property type="evidence" value="ECO:0007669"/>
    <property type="project" value="UniProtKB-KW"/>
</dbReference>
<reference evidence="8" key="1">
    <citation type="submission" date="2015-12" db="EMBL/GenBank/DDBJ databases">
        <title>Update maize B73 reference genome by single molecule sequencing technologies.</title>
        <authorList>
            <consortium name="Maize Genome Sequencing Project"/>
            <person name="Ware D."/>
        </authorList>
    </citation>
    <scope>NUCLEOTIDE SEQUENCE [LARGE SCALE GENOMIC DNA]</scope>
    <source>
        <strain evidence="8">cv. B73</strain>
    </source>
</reference>
<dbReference type="PANTHER" id="PTHR12266">
    <property type="entry name" value="NA+/CA2+ K+ INDEPENDENT EXCHANGER"/>
    <property type="match status" value="1"/>
</dbReference>
<keyword evidence="6" id="KW-1133">Transmembrane helix</keyword>
<dbReference type="InParanoid" id="A0A804N7G2"/>
<feature type="transmembrane region" description="Helical" evidence="6">
    <location>
        <begin position="63"/>
        <end position="81"/>
    </location>
</feature>
<dbReference type="GO" id="GO:0006814">
    <property type="term" value="P:sodium ion transport"/>
    <property type="evidence" value="ECO:0007669"/>
    <property type="project" value="UniProtKB-KW"/>
</dbReference>
<dbReference type="Gramene" id="Zm00001eb140750_T001">
    <property type="protein sequence ID" value="Zm00001eb140750_P001"/>
    <property type="gene ID" value="Zm00001eb140750"/>
</dbReference>
<keyword evidence="6" id="KW-0472">Membrane</keyword>
<evidence type="ECO:0000256" key="2">
    <source>
        <dbReference type="ARBA" id="ARBA00022449"/>
    </source>
</evidence>
<keyword evidence="3" id="KW-0915">Sodium</keyword>
<feature type="transmembrane region" description="Helical" evidence="6">
    <location>
        <begin position="35"/>
        <end position="57"/>
    </location>
</feature>
<keyword evidence="4" id="KW-0406">Ion transport</keyword>
<organism evidence="7 8">
    <name type="scientific">Zea mays</name>
    <name type="common">Maize</name>
    <dbReference type="NCBI Taxonomy" id="4577"/>
    <lineage>
        <taxon>Eukaryota</taxon>
        <taxon>Viridiplantae</taxon>
        <taxon>Streptophyta</taxon>
        <taxon>Embryophyta</taxon>
        <taxon>Tracheophyta</taxon>
        <taxon>Spermatophyta</taxon>
        <taxon>Magnoliopsida</taxon>
        <taxon>Liliopsida</taxon>
        <taxon>Poales</taxon>
        <taxon>Poaceae</taxon>
        <taxon>PACMAD clade</taxon>
        <taxon>Panicoideae</taxon>
        <taxon>Andropogonodae</taxon>
        <taxon>Andropogoneae</taxon>
        <taxon>Tripsacinae</taxon>
        <taxon>Zea</taxon>
    </lineage>
</organism>
<reference evidence="7" key="2">
    <citation type="submission" date="2019-07" db="EMBL/GenBank/DDBJ databases">
        <authorList>
            <person name="Seetharam A."/>
            <person name="Woodhouse M."/>
            <person name="Cannon E."/>
        </authorList>
    </citation>
    <scope>NUCLEOTIDE SEQUENCE [LARGE SCALE GENOMIC DNA]</scope>
    <source>
        <strain evidence="7">cv. B73</strain>
    </source>
</reference>
<sequence>MHGEQNHASEHVLSNDSRLEAPSSGTRGGPVEIECAGFVCDVCFLLVALCYLLAVLLTSSVTVWVAASFLSLYAAYVLLVWTSHCCAEDGTTKPVVDDVAAAGPDPDLAAPLLAEDLDEPPALPISSKNVEAAAPPRRGRSSLARRALHALQWLLYLPRRLTIPNIAAHRWSKRYAVASALLAPLLLAAISSPSSPAAALSDAVTGTVLAAAAARSSAGRYPERAKFCTSQQ</sequence>
<dbReference type="Proteomes" id="UP000007305">
    <property type="component" value="Chromosome 3"/>
</dbReference>
<dbReference type="EnsemblPlants" id="Zm00001eb140750_T001">
    <property type="protein sequence ID" value="Zm00001eb140750_P001"/>
    <property type="gene ID" value="Zm00001eb140750"/>
</dbReference>
<evidence type="ECO:0000256" key="1">
    <source>
        <dbReference type="ARBA" id="ARBA00022448"/>
    </source>
</evidence>